<dbReference type="SUPFAM" id="SSF46785">
    <property type="entry name" value="Winged helix' DNA-binding domain"/>
    <property type="match status" value="1"/>
</dbReference>
<dbReference type="PANTHER" id="PTHR13989">
    <property type="entry name" value="REPLICATION PROTEIN A-RELATED"/>
    <property type="match status" value="1"/>
</dbReference>
<comment type="function">
    <text evidence="9">Component of the replication protein A complex (RPA) required for DNA recombination, repair and replication. The activity of RPA is mediated by single-stranded DNA binding and protein interactions. Required fo cell division in meristems. Involved in the maintenance of transcriptional epigenetic gene silencing (TGS) at specific loci (including some transposons) by regulating histone H3 acetylation, 'Lys-4' and 'Lys-9' methylation.</text>
</comment>
<sequence>MFSSQFEPSTGGFSMSQSPSQATESPAKVRDGNPGLVPVTVKQMSEATESGSEKSVFAINGVDINNVTLVGVFQNKSMRNTDVSFSLDDGTGQIDCKRWMNDAYETKEMEGIDDDMYVRVVGHLKSFQGTKSLAVLSVRPVTNYDEVTFHFLDCIRTHLLHSTPQAKLQVGNLASDSSQSTPVRNASNGLNSITSNQPPVTHIVDGIKGNDQLVLDFLQQPSNFEIEKGTHRDEIARSLKLPVNKVIDSLRSLEEEGLIYSTIDEFHYKSTSGI</sequence>
<evidence type="ECO:0000256" key="5">
    <source>
        <dbReference type="ARBA" id="ARBA00023125"/>
    </source>
</evidence>
<dbReference type="InterPro" id="IPR040260">
    <property type="entry name" value="RFA2-like"/>
</dbReference>
<evidence type="ECO:0000256" key="8">
    <source>
        <dbReference type="ARBA" id="ARBA00023242"/>
    </source>
</evidence>
<dbReference type="Pfam" id="PF08784">
    <property type="entry name" value="RPA_C"/>
    <property type="match status" value="1"/>
</dbReference>
<dbReference type="InterPro" id="IPR004365">
    <property type="entry name" value="NA-bd_OB_tRNA"/>
</dbReference>
<evidence type="ECO:0000256" key="7">
    <source>
        <dbReference type="ARBA" id="ARBA00023204"/>
    </source>
</evidence>
<evidence type="ECO:0000313" key="14">
    <source>
        <dbReference type="Proteomes" id="UP000594263"/>
    </source>
</evidence>
<dbReference type="EnsemblPlants" id="Kaladp0081s0336.1.v1.1">
    <property type="protein sequence ID" value="Kaladp0081s0336.1.v1.1"/>
    <property type="gene ID" value="Kaladp0081s0336.v1.1"/>
</dbReference>
<dbReference type="GO" id="GO:0000724">
    <property type="term" value="P:double-strand break repair via homologous recombination"/>
    <property type="evidence" value="ECO:0007669"/>
    <property type="project" value="TreeGrafter"/>
</dbReference>
<keyword evidence="6" id="KW-0233">DNA recombination</keyword>
<feature type="compositionally biased region" description="Polar residues" evidence="10">
    <location>
        <begin position="1"/>
        <end position="24"/>
    </location>
</feature>
<evidence type="ECO:0000256" key="2">
    <source>
        <dbReference type="ARBA" id="ARBA00007815"/>
    </source>
</evidence>
<evidence type="ECO:0000256" key="6">
    <source>
        <dbReference type="ARBA" id="ARBA00023172"/>
    </source>
</evidence>
<dbReference type="GO" id="GO:0000781">
    <property type="term" value="C:chromosome, telomeric region"/>
    <property type="evidence" value="ECO:0007669"/>
    <property type="project" value="TreeGrafter"/>
</dbReference>
<keyword evidence="3" id="KW-0235">DNA replication</keyword>
<dbReference type="FunFam" id="1.10.10.10:FF:000168">
    <property type="entry name" value="Replication protein A 32 kDa subunit"/>
    <property type="match status" value="1"/>
</dbReference>
<evidence type="ECO:0000313" key="13">
    <source>
        <dbReference type="EnsemblPlants" id="Kaladp0081s0336.1.v1.1"/>
    </source>
</evidence>
<comment type="subcellular location">
    <subcellularLocation>
        <location evidence="1">Nucleus</location>
    </subcellularLocation>
</comment>
<dbReference type="Gene3D" id="2.40.50.140">
    <property type="entry name" value="Nucleic acid-binding proteins"/>
    <property type="match status" value="1"/>
</dbReference>
<keyword evidence="5" id="KW-0238">DNA-binding</keyword>
<name>A0A7N0URV0_KALFE</name>
<dbReference type="InterPro" id="IPR036388">
    <property type="entry name" value="WH-like_DNA-bd_sf"/>
</dbReference>
<dbReference type="GO" id="GO:0006289">
    <property type="term" value="P:nucleotide-excision repair"/>
    <property type="evidence" value="ECO:0007669"/>
    <property type="project" value="TreeGrafter"/>
</dbReference>
<organism evidence="13 14">
    <name type="scientific">Kalanchoe fedtschenkoi</name>
    <name type="common">Lavender scallops</name>
    <name type="synonym">South American air plant</name>
    <dbReference type="NCBI Taxonomy" id="63787"/>
    <lineage>
        <taxon>Eukaryota</taxon>
        <taxon>Viridiplantae</taxon>
        <taxon>Streptophyta</taxon>
        <taxon>Embryophyta</taxon>
        <taxon>Tracheophyta</taxon>
        <taxon>Spermatophyta</taxon>
        <taxon>Magnoliopsida</taxon>
        <taxon>eudicotyledons</taxon>
        <taxon>Gunneridae</taxon>
        <taxon>Pentapetalae</taxon>
        <taxon>Saxifragales</taxon>
        <taxon>Crassulaceae</taxon>
        <taxon>Kalanchoe</taxon>
    </lineage>
</organism>
<dbReference type="Gene3D" id="1.10.10.10">
    <property type="entry name" value="Winged helix-like DNA-binding domain superfamily/Winged helix DNA-binding domain"/>
    <property type="match status" value="1"/>
</dbReference>
<evidence type="ECO:0000256" key="1">
    <source>
        <dbReference type="ARBA" id="ARBA00004123"/>
    </source>
</evidence>
<dbReference type="GO" id="GO:0006260">
    <property type="term" value="P:DNA replication"/>
    <property type="evidence" value="ECO:0007669"/>
    <property type="project" value="UniProtKB-KW"/>
</dbReference>
<dbReference type="Pfam" id="PF01336">
    <property type="entry name" value="tRNA_anti-codon"/>
    <property type="match status" value="1"/>
</dbReference>
<dbReference type="PIRSF" id="PIRSF036949">
    <property type="entry name" value="RPA32"/>
    <property type="match status" value="1"/>
</dbReference>
<protein>
    <recommendedName>
        <fullName evidence="15">Replication protein A 32 kDa subunit</fullName>
    </recommendedName>
</protein>
<dbReference type="GO" id="GO:0005662">
    <property type="term" value="C:DNA replication factor A complex"/>
    <property type="evidence" value="ECO:0007669"/>
    <property type="project" value="TreeGrafter"/>
</dbReference>
<dbReference type="PANTHER" id="PTHR13989:SF34">
    <property type="entry name" value="REPLICATION PROTEIN A 32 KDA SUBUNIT A"/>
    <property type="match status" value="1"/>
</dbReference>
<dbReference type="CDD" id="cd04478">
    <property type="entry name" value="RPA2_DBD_D"/>
    <property type="match status" value="1"/>
</dbReference>
<dbReference type="Gramene" id="Kaladp0081s0336.1.v1.1">
    <property type="protein sequence ID" value="Kaladp0081s0336.1.v1.1"/>
    <property type="gene ID" value="Kaladp0081s0336.v1.1"/>
</dbReference>
<proteinExistence type="inferred from homology"/>
<dbReference type="OMA" id="TFHFIDC"/>
<comment type="similarity">
    <text evidence="2">Belongs to the replication factor A protein 2 family.</text>
</comment>
<keyword evidence="7" id="KW-0234">DNA repair</keyword>
<keyword evidence="4" id="KW-0227">DNA damage</keyword>
<feature type="domain" description="OB" evidence="11">
    <location>
        <begin position="67"/>
        <end position="140"/>
    </location>
</feature>
<dbReference type="Proteomes" id="UP000594263">
    <property type="component" value="Unplaced"/>
</dbReference>
<evidence type="ECO:0000259" key="11">
    <source>
        <dbReference type="Pfam" id="PF01336"/>
    </source>
</evidence>
<dbReference type="InterPro" id="IPR012340">
    <property type="entry name" value="NA-bd_OB-fold"/>
</dbReference>
<evidence type="ECO:0000256" key="4">
    <source>
        <dbReference type="ARBA" id="ARBA00022763"/>
    </source>
</evidence>
<dbReference type="InterPro" id="IPR014646">
    <property type="entry name" value="Rfa2/RPA32"/>
</dbReference>
<feature type="domain" description="Replication protein A C-terminal" evidence="12">
    <location>
        <begin position="158"/>
        <end position="265"/>
    </location>
</feature>
<dbReference type="InterPro" id="IPR014892">
    <property type="entry name" value="RPA_C"/>
</dbReference>
<dbReference type="GO" id="GO:0003697">
    <property type="term" value="F:single-stranded DNA binding"/>
    <property type="evidence" value="ECO:0007669"/>
    <property type="project" value="TreeGrafter"/>
</dbReference>
<reference evidence="13" key="1">
    <citation type="submission" date="2021-01" db="UniProtKB">
        <authorList>
            <consortium name="EnsemblPlants"/>
        </authorList>
    </citation>
    <scope>IDENTIFICATION</scope>
</reference>
<evidence type="ECO:0000256" key="3">
    <source>
        <dbReference type="ARBA" id="ARBA00022705"/>
    </source>
</evidence>
<evidence type="ECO:0000259" key="12">
    <source>
        <dbReference type="Pfam" id="PF08784"/>
    </source>
</evidence>
<dbReference type="SUPFAM" id="SSF50249">
    <property type="entry name" value="Nucleic acid-binding proteins"/>
    <property type="match status" value="1"/>
</dbReference>
<keyword evidence="8" id="KW-0539">Nucleus</keyword>
<feature type="region of interest" description="Disordered" evidence="10">
    <location>
        <begin position="1"/>
        <end position="37"/>
    </location>
</feature>
<keyword evidence="14" id="KW-1185">Reference proteome</keyword>
<dbReference type="GO" id="GO:0035861">
    <property type="term" value="C:site of double-strand break"/>
    <property type="evidence" value="ECO:0007669"/>
    <property type="project" value="TreeGrafter"/>
</dbReference>
<evidence type="ECO:0008006" key="15">
    <source>
        <dbReference type="Google" id="ProtNLM"/>
    </source>
</evidence>
<accession>A0A7N0URV0</accession>
<evidence type="ECO:0000256" key="10">
    <source>
        <dbReference type="SAM" id="MobiDB-lite"/>
    </source>
</evidence>
<dbReference type="FunFam" id="2.40.50.140:FF:000184">
    <property type="entry name" value="replication protein A 32 kDa subunit A-like"/>
    <property type="match status" value="1"/>
</dbReference>
<evidence type="ECO:0000256" key="9">
    <source>
        <dbReference type="ARBA" id="ARBA00057177"/>
    </source>
</evidence>
<feature type="region of interest" description="Disordered" evidence="10">
    <location>
        <begin position="174"/>
        <end position="195"/>
    </location>
</feature>
<dbReference type="InterPro" id="IPR036390">
    <property type="entry name" value="WH_DNA-bd_sf"/>
</dbReference>
<dbReference type="AlphaFoldDB" id="A0A7N0URV0"/>